<accession>A0A367KNX8</accession>
<evidence type="ECO:0000256" key="2">
    <source>
        <dbReference type="ARBA" id="ARBA00022692"/>
    </source>
</evidence>
<dbReference type="PANTHER" id="PTHR10582">
    <property type="entry name" value="TRANSIENT RECEPTOR POTENTIAL ION CHANNEL PROTEIN"/>
    <property type="match status" value="1"/>
</dbReference>
<organism evidence="8 9">
    <name type="scientific">Rhizopus stolonifer</name>
    <name type="common">Rhizopus nigricans</name>
    <dbReference type="NCBI Taxonomy" id="4846"/>
    <lineage>
        <taxon>Eukaryota</taxon>
        <taxon>Fungi</taxon>
        <taxon>Fungi incertae sedis</taxon>
        <taxon>Mucoromycota</taxon>
        <taxon>Mucoromycotina</taxon>
        <taxon>Mucoromycetes</taxon>
        <taxon>Mucorales</taxon>
        <taxon>Mucorineae</taxon>
        <taxon>Rhizopodaceae</taxon>
        <taxon>Rhizopus</taxon>
    </lineage>
</organism>
<evidence type="ECO:0000256" key="6">
    <source>
        <dbReference type="SAM" id="Phobius"/>
    </source>
</evidence>
<sequence>MSSIEMPDTKCKRPIHNYNDNIPALLLDLSSNKKYLVYVTENMPDDEEEVSELEIPREGLFDSVYGDRVSYSLTIRNLKDVDLAAASLHLTERIYIWLPEDNNLSMVYFISVSNDGRFISLSCLVNDPTKVACIIFEVNTAINQRKKLGLQGRGIFLDNGQFVLVNLEYLYVFDQDFELVKRFPITCLIGKTLGKFASKNLPSFAATYEKNQFSKKCFSIDAQTLLCISGCIKQGVLMFLNPCSFHGYIAYAIGQDLSVISKSPMQILGFSENLDFSVCHVGNELHLINNIKGCVTQKLPFPVGPEEFLITQLEFSLNGKHLNLAGISTYKDKRSSCFRVWDIMHQRLIYSMDKPLNPNMSYEVPIDHHIPPFLVTKLHLEQTCAVAEQTIVAFHTTVSYIESLKFSWFTAEMKTKVPMVYMPQESYFAKKKRSSNNLHNIIQEAFNRETERLNHTCRRSFPNMVPFALQMVWFDHLYYFMEVNGNRYCLILREDSIEFWAQKDASQACGEGHNFRQEIYHGYELVYTRCFRYGCAETGFLYKQEWSIKDYTCSVRSKSLHSLKETQNMIQLIQERIDGRLIVRLKLEQKGTDAIRVEDIYLPFTETSLQDDQLDSPHRHSHQLEGTCQALLSYAQNESTGKVFFGSLRRILQEKTNALLHASLENMKKNQSHYFVTMSGNNILSLLASFETGRRVLFKIVQIKELPICIYSHPKYTSSESSGESDERENALTILIENMSYGLYKLLLNKIIQDAYKLGSYTLSLPVMEALYLLQKSGYKELLSKTIRDLDFIPVADFNLAGCIKPGFKSKFDLTTEQELIVDKNTYRNSWTTIEQVKPEDLEYEWLFKILFFWKTKYVSRWRTQEERKHALTEDAMLKGSYIKPCIIPLLYLNTYLTLRSEMGFSSRHSVLPKNSSSFIKMATDQSRHNIFDEGNLMIAVLLLYKWNEFIFIRFLLAYLVHLVFYLTYFLVVPFSIGRFGFAPGESSIWENGQHLACTIVLFVCGVILVVQEFRQWFSLRSNYVWSVYNYIDISVLILSLATFIQLVYGLSYLDEVSSICSLLIWLHGLLRLRAIQPFGVALESIIQLFYTVLQIILIMVTVVIAFAFAFVILLQRKTDSYFEEQYTGTMTLPNATSENATTVSVVDSGSNDFTDAFKAFRDVWFFIYGIWDPINSGDASDNVMSIILAILFSFFVLLLFSNIVIGFMSASIEDVIKRGRRVWLNHLREIVAEIELLWCLKFEKRNRRNNPAFIYYAATDDEIRSQRVKMEEESERLVKDLEEAYAEDSLSQL</sequence>
<feature type="transmembrane region" description="Helical" evidence="6">
    <location>
        <begin position="1031"/>
        <end position="1051"/>
    </location>
</feature>
<dbReference type="OrthoDB" id="2377581at2759"/>
<evidence type="ECO:0000256" key="1">
    <source>
        <dbReference type="ARBA" id="ARBA00004141"/>
    </source>
</evidence>
<keyword evidence="4 6" id="KW-1133">Transmembrane helix</keyword>
<evidence type="ECO:0000313" key="9">
    <source>
        <dbReference type="Proteomes" id="UP000253551"/>
    </source>
</evidence>
<proteinExistence type="predicted"/>
<evidence type="ECO:0000256" key="3">
    <source>
        <dbReference type="ARBA" id="ARBA00022737"/>
    </source>
</evidence>
<dbReference type="GO" id="GO:0098703">
    <property type="term" value="P:calcium ion import across plasma membrane"/>
    <property type="evidence" value="ECO:0007669"/>
    <property type="project" value="TreeGrafter"/>
</dbReference>
<feature type="transmembrane region" description="Helical" evidence="6">
    <location>
        <begin position="951"/>
        <end position="972"/>
    </location>
</feature>
<evidence type="ECO:0000259" key="7">
    <source>
        <dbReference type="Pfam" id="PF00520"/>
    </source>
</evidence>
<feature type="transmembrane region" description="Helical" evidence="6">
    <location>
        <begin position="1089"/>
        <end position="1115"/>
    </location>
</feature>
<dbReference type="Proteomes" id="UP000253551">
    <property type="component" value="Unassembled WGS sequence"/>
</dbReference>
<keyword evidence="9" id="KW-1185">Reference proteome</keyword>
<name>A0A367KNX8_RHIST</name>
<feature type="domain" description="Ion transport" evidence="7">
    <location>
        <begin position="984"/>
        <end position="1217"/>
    </location>
</feature>
<comment type="caution">
    <text evidence="8">The sequence shown here is derived from an EMBL/GenBank/DDBJ whole genome shotgun (WGS) entry which is preliminary data.</text>
</comment>
<dbReference type="Pfam" id="PF00520">
    <property type="entry name" value="Ion_trans"/>
    <property type="match status" value="1"/>
</dbReference>
<dbReference type="EMBL" id="PJQM01000875">
    <property type="protein sequence ID" value="RCI03847.1"/>
    <property type="molecule type" value="Genomic_DNA"/>
</dbReference>
<dbReference type="GO" id="GO:0005216">
    <property type="term" value="F:monoatomic ion channel activity"/>
    <property type="evidence" value="ECO:0007669"/>
    <property type="project" value="InterPro"/>
</dbReference>
<evidence type="ECO:0000313" key="8">
    <source>
        <dbReference type="EMBL" id="RCI03847.1"/>
    </source>
</evidence>
<dbReference type="InterPro" id="IPR005821">
    <property type="entry name" value="Ion_trans_dom"/>
</dbReference>
<keyword evidence="3" id="KW-0677">Repeat</keyword>
<dbReference type="InterPro" id="IPR024862">
    <property type="entry name" value="TRPV"/>
</dbReference>
<dbReference type="GO" id="GO:0005886">
    <property type="term" value="C:plasma membrane"/>
    <property type="evidence" value="ECO:0007669"/>
    <property type="project" value="TreeGrafter"/>
</dbReference>
<evidence type="ECO:0000256" key="5">
    <source>
        <dbReference type="ARBA" id="ARBA00023136"/>
    </source>
</evidence>
<feature type="transmembrane region" description="Helical" evidence="6">
    <location>
        <begin position="1187"/>
        <end position="1213"/>
    </location>
</feature>
<reference evidence="8 9" key="1">
    <citation type="journal article" date="2018" name="G3 (Bethesda)">
        <title>Phylogenetic and Phylogenomic Definition of Rhizopus Species.</title>
        <authorList>
            <person name="Gryganskyi A.P."/>
            <person name="Golan J."/>
            <person name="Dolatabadi S."/>
            <person name="Mondo S."/>
            <person name="Robb S."/>
            <person name="Idnurm A."/>
            <person name="Muszewska A."/>
            <person name="Steczkiewicz K."/>
            <person name="Masonjones S."/>
            <person name="Liao H.L."/>
            <person name="Gajdeczka M.T."/>
            <person name="Anike F."/>
            <person name="Vuek A."/>
            <person name="Anishchenko I.M."/>
            <person name="Voigt K."/>
            <person name="de Hoog G.S."/>
            <person name="Smith M.E."/>
            <person name="Heitman J."/>
            <person name="Vilgalys R."/>
            <person name="Stajich J.E."/>
        </authorList>
    </citation>
    <scope>NUCLEOTIDE SEQUENCE [LARGE SCALE GENOMIC DNA]</scope>
    <source>
        <strain evidence="8 9">LSU 92-RS-03</strain>
    </source>
</reference>
<keyword evidence="5 6" id="KW-0472">Membrane</keyword>
<gene>
    <name evidence="8" type="ORF">CU098_007980</name>
</gene>
<keyword evidence="2 6" id="KW-0812">Transmembrane</keyword>
<comment type="subcellular location">
    <subcellularLocation>
        <location evidence="1">Membrane</location>
        <topology evidence="1">Multi-pass membrane protein</topology>
    </subcellularLocation>
</comment>
<protein>
    <recommendedName>
        <fullName evidence="7">Ion transport domain-containing protein</fullName>
    </recommendedName>
</protein>
<feature type="transmembrane region" description="Helical" evidence="6">
    <location>
        <begin position="992"/>
        <end position="1011"/>
    </location>
</feature>
<dbReference type="PANTHER" id="PTHR10582:SF2">
    <property type="entry name" value="INACTIVE"/>
    <property type="match status" value="1"/>
</dbReference>
<evidence type="ECO:0000256" key="4">
    <source>
        <dbReference type="ARBA" id="ARBA00022989"/>
    </source>
</evidence>